<sequence length="86" mass="10188">MNLNHHMKTFIKYYKNILVLWIAIGIGFTGFFYIYPEYVTVKKRTRHIEYVKRNIYTKSKLSLLYTVVGSIVIGGFGYIESNRKTK</sequence>
<accession>G0L480</accession>
<organism evidence="2 3">
    <name type="scientific">Zobellia galactanivorans (strain DSM 12802 / CCUG 47099 / CIP 106680 / NCIMB 13871 / Dsij)</name>
    <dbReference type="NCBI Taxonomy" id="63186"/>
    <lineage>
        <taxon>Bacteria</taxon>
        <taxon>Pseudomonadati</taxon>
        <taxon>Bacteroidota</taxon>
        <taxon>Flavobacteriia</taxon>
        <taxon>Flavobacteriales</taxon>
        <taxon>Flavobacteriaceae</taxon>
        <taxon>Zobellia</taxon>
    </lineage>
</organism>
<feature type="transmembrane region" description="Helical" evidence="1">
    <location>
        <begin position="62"/>
        <end position="79"/>
    </location>
</feature>
<keyword evidence="1" id="KW-1133">Transmembrane helix</keyword>
<dbReference type="STRING" id="63186.ZOBELLIA_4579"/>
<gene>
    <name evidence="2" type="ordered locus">zobellia_4579</name>
</gene>
<evidence type="ECO:0000313" key="2">
    <source>
        <dbReference type="EMBL" id="CAZ98714.1"/>
    </source>
</evidence>
<feature type="transmembrane region" description="Helical" evidence="1">
    <location>
        <begin position="17"/>
        <end position="35"/>
    </location>
</feature>
<evidence type="ECO:0000313" key="3">
    <source>
        <dbReference type="Proteomes" id="UP000008898"/>
    </source>
</evidence>
<evidence type="ECO:0000256" key="1">
    <source>
        <dbReference type="SAM" id="Phobius"/>
    </source>
</evidence>
<protein>
    <submittedName>
        <fullName evidence="2">Putative membrane protein</fullName>
    </submittedName>
</protein>
<keyword evidence="3" id="KW-1185">Reference proteome</keyword>
<dbReference type="EMBL" id="FP476056">
    <property type="protein sequence ID" value="CAZ98714.1"/>
    <property type="molecule type" value="Genomic_DNA"/>
</dbReference>
<keyword evidence="1" id="KW-0472">Membrane</keyword>
<dbReference type="Proteomes" id="UP000008898">
    <property type="component" value="Chromosome"/>
</dbReference>
<dbReference type="AlphaFoldDB" id="G0L480"/>
<reference evidence="3" key="1">
    <citation type="submission" date="2009-07" db="EMBL/GenBank/DDBJ databases">
        <title>Complete genome sequence of Zobellia galactanivorans Dsij.</title>
        <authorList>
            <consortium name="Genoscope - CEA"/>
        </authorList>
    </citation>
    <scope>NUCLEOTIDE SEQUENCE [LARGE SCALE GENOMIC DNA]</scope>
    <source>
        <strain evidence="3">DSM 12802 / CCUG 47099 / CIP 106680 / NCIMB 13871 / Dsij</strain>
    </source>
</reference>
<dbReference type="KEGG" id="zga:ZOBELLIA_4579"/>
<keyword evidence="1" id="KW-0812">Transmembrane</keyword>
<name>G0L480_ZOBGA</name>
<reference evidence="2 3" key="2">
    <citation type="journal article" date="2012" name="Environ. Microbiol.">
        <title>Characterization of the first alginolytic operons in a marine bacterium: from their emergence in marine Flavobacteriia to their independent transfers to marine Proteobacteria and human gut Bacteroides.</title>
        <authorList>
            <person name="Thomas F."/>
            <person name="Barbeyron T."/>
            <person name="Tonon T."/>
            <person name="Genicot S."/>
            <person name="Czjzek M."/>
            <person name="Michel G."/>
        </authorList>
    </citation>
    <scope>NUCLEOTIDE SEQUENCE [LARGE SCALE GENOMIC DNA]</scope>
    <source>
        <strain evidence="3">DSM 12802 / CCUG 47099 / CIP 106680 / NCIMB 13871 / Dsij</strain>
    </source>
</reference>
<dbReference type="HOGENOM" id="CLU_2497178_0_0_10"/>
<proteinExistence type="predicted"/>